<reference evidence="2" key="3">
    <citation type="journal article" date="2018" name="Genome Biol. Evol.">
        <title>Culture-Facilitated Comparative Genomics of the Facultative Symbiont Hamiltonella defensa.</title>
        <authorList>
            <person name="Chevignon G."/>
            <person name="Boyd B.M."/>
            <person name="Brandt J.W."/>
            <person name="Oliver K.M."/>
            <person name="Strand M.R."/>
        </authorList>
    </citation>
    <scope>NUCLEOTIDE SEQUENCE</scope>
    <source>
        <strain evidence="1">A2C</strain>
        <strain evidence="2">ZA17</strain>
    </source>
</reference>
<reference evidence="3 4" key="1">
    <citation type="submission" date="2016-10" db="EMBL/GenBank/DDBJ databases">
        <authorList>
            <person name="Chevignon G."/>
        </authorList>
    </citation>
    <scope>NUCLEOTIDE SEQUENCE [LARGE SCALE GENOMIC DNA]</scope>
    <source>
        <strain evidence="4">A2C</strain>
        <strain evidence="3">ZA17</strain>
    </source>
</reference>
<name>A0A2D3TDD8_9ENTR</name>
<dbReference type="EMBL" id="CP017606">
    <property type="protein sequence ID" value="ATW29996.1"/>
    <property type="molecule type" value="Genomic_DNA"/>
</dbReference>
<proteinExistence type="predicted"/>
<organism evidence="2 3">
    <name type="scientific">Candidatus Williamhamiltonella defendens</name>
    <dbReference type="NCBI Taxonomy" id="138072"/>
    <lineage>
        <taxon>Bacteria</taxon>
        <taxon>Pseudomonadati</taxon>
        <taxon>Pseudomonadota</taxon>
        <taxon>Gammaproteobacteria</taxon>
        <taxon>Enterobacterales</taxon>
        <taxon>Enterobacteriaceae</taxon>
        <taxon>aphid secondary symbionts</taxon>
        <taxon>Candidatus Williamhamiltonella</taxon>
    </lineage>
</organism>
<dbReference type="AlphaFoldDB" id="A0A2D3TDD8"/>
<gene>
    <name evidence="1" type="ORF">BJP41_06270</name>
    <name evidence="2" type="ORF">BJP43_05550</name>
</gene>
<sequence>MFVNKKFVLNQSNRTSFLEVNPKNLNSFESISASNTPTPKNLPKSGYTHNHFLATLDFFGNSHSCRNFGKNLLKKEPR</sequence>
<reference evidence="3 4" key="2">
    <citation type="submission" date="2017-11" db="EMBL/GenBank/DDBJ databases">
        <title>PacBio sequencing of new strain of the secondary endosymbiont Candidatus Hamiltonella defensa.</title>
        <authorList>
            <person name="Strand M.R."/>
            <person name="Oliver K."/>
        </authorList>
    </citation>
    <scope>NUCLEOTIDE SEQUENCE [LARGE SCALE GENOMIC DNA]</scope>
    <source>
        <strain evidence="4">A2C</strain>
        <strain evidence="3">ZA17</strain>
    </source>
</reference>
<dbReference type="Proteomes" id="UP000230008">
    <property type="component" value="Chromosome"/>
</dbReference>
<protein>
    <submittedName>
        <fullName evidence="2">Uncharacterized protein</fullName>
    </submittedName>
</protein>
<evidence type="ECO:0000313" key="3">
    <source>
        <dbReference type="Proteomes" id="UP000229055"/>
    </source>
</evidence>
<dbReference type="Proteomes" id="UP000229055">
    <property type="component" value="Chromosome"/>
</dbReference>
<dbReference type="EMBL" id="CP017613">
    <property type="protein sequence ID" value="ATW33822.1"/>
    <property type="molecule type" value="Genomic_DNA"/>
</dbReference>
<evidence type="ECO:0000313" key="2">
    <source>
        <dbReference type="EMBL" id="ATW33822.1"/>
    </source>
</evidence>
<evidence type="ECO:0000313" key="4">
    <source>
        <dbReference type="Proteomes" id="UP000230008"/>
    </source>
</evidence>
<evidence type="ECO:0000313" key="1">
    <source>
        <dbReference type="EMBL" id="ATW29996.1"/>
    </source>
</evidence>
<accession>A0A2D3TDD8</accession>